<dbReference type="RefSeq" id="WP_186503622.1">
    <property type="nucleotide sequence ID" value="NZ_JACOGK010000025.1"/>
</dbReference>
<keyword evidence="2" id="KW-1185">Reference proteome</keyword>
<accession>A0ABR6VM07</accession>
<protein>
    <submittedName>
        <fullName evidence="1">Uncharacterized protein</fullName>
    </submittedName>
</protein>
<dbReference type="InterPro" id="IPR036614">
    <property type="entry name" value="RusA-like_sf"/>
</dbReference>
<sequence length="67" mass="8085">MTFIWVEKNRRRDKDNVAFGKKFILDSLQEMEILSNDGWKEIVSFEDRFEVDKKNPHVEVIVEEVKE</sequence>
<proteinExistence type="predicted"/>
<gene>
    <name evidence="1" type="ORF">H8J70_08740</name>
</gene>
<name>A0ABR6VM07_9FIRM</name>
<evidence type="ECO:0000313" key="1">
    <source>
        <dbReference type="EMBL" id="MBC3537336.1"/>
    </source>
</evidence>
<dbReference type="Proteomes" id="UP000606870">
    <property type="component" value="Unassembled WGS sequence"/>
</dbReference>
<dbReference type="Gene3D" id="3.30.1330.70">
    <property type="entry name" value="Holliday junction resolvase RusA"/>
    <property type="match status" value="1"/>
</dbReference>
<dbReference type="EMBL" id="JACOGK010000025">
    <property type="protein sequence ID" value="MBC3537336.1"/>
    <property type="molecule type" value="Genomic_DNA"/>
</dbReference>
<dbReference type="SUPFAM" id="SSF103084">
    <property type="entry name" value="Holliday junction resolvase RusA"/>
    <property type="match status" value="1"/>
</dbReference>
<comment type="caution">
    <text evidence="1">The sequence shown here is derived from an EMBL/GenBank/DDBJ whole genome shotgun (WGS) entry which is preliminary data.</text>
</comment>
<evidence type="ECO:0000313" key="2">
    <source>
        <dbReference type="Proteomes" id="UP000606870"/>
    </source>
</evidence>
<reference evidence="1 2" key="1">
    <citation type="submission" date="2020-08" db="EMBL/GenBank/DDBJ databases">
        <authorList>
            <person name="Liu C."/>
            <person name="Sun Q."/>
        </authorList>
    </citation>
    <scope>NUCLEOTIDE SEQUENCE [LARGE SCALE GENOMIC DNA]</scope>
    <source>
        <strain evidence="1 2">NSJ-59</strain>
    </source>
</reference>
<organism evidence="1 2">
    <name type="scientific">Megasphaera hominis</name>
    <dbReference type="NCBI Taxonomy" id="159836"/>
    <lineage>
        <taxon>Bacteria</taxon>
        <taxon>Bacillati</taxon>
        <taxon>Bacillota</taxon>
        <taxon>Negativicutes</taxon>
        <taxon>Veillonellales</taxon>
        <taxon>Veillonellaceae</taxon>
        <taxon>Megasphaera</taxon>
    </lineage>
</organism>